<comment type="caution">
    <text evidence="9">The sequence shown here is derived from an EMBL/GenBank/DDBJ whole genome shotgun (WGS) entry which is preliminary data.</text>
</comment>
<accession>A0A0V1BFV5</accession>
<dbReference type="CDD" id="cd02394">
    <property type="entry name" value="KH-I_Vigilin_rpt6"/>
    <property type="match status" value="1"/>
</dbReference>
<dbReference type="CDD" id="cd22410">
    <property type="entry name" value="KH-I_Vigilin_rpt7"/>
    <property type="match status" value="1"/>
</dbReference>
<feature type="domain" description="K Homology" evidence="8">
    <location>
        <begin position="1130"/>
        <end position="1196"/>
    </location>
</feature>
<protein>
    <submittedName>
        <fullName evidence="9">Vigilin</fullName>
    </submittedName>
</protein>
<feature type="domain" description="K Homology" evidence="8">
    <location>
        <begin position="1007"/>
        <end position="1129"/>
    </location>
</feature>
<dbReference type="InParanoid" id="A0A0V1BFV5"/>
<dbReference type="OrthoDB" id="10027144at2759"/>
<feature type="coiled-coil region" evidence="6">
    <location>
        <begin position="1181"/>
        <end position="1208"/>
    </location>
</feature>
<dbReference type="CDD" id="cd22408">
    <property type="entry name" value="KH-I_Vigilin_rpt4"/>
    <property type="match status" value="1"/>
</dbReference>
<feature type="domain" description="K Homology" evidence="8">
    <location>
        <begin position="1208"/>
        <end position="1278"/>
    </location>
</feature>
<dbReference type="STRING" id="6334.A0A0V1BFV5"/>
<evidence type="ECO:0000256" key="4">
    <source>
        <dbReference type="ARBA" id="ARBA00022884"/>
    </source>
</evidence>
<keyword evidence="3" id="KW-0677">Repeat</keyword>
<feature type="domain" description="K Homology" evidence="8">
    <location>
        <begin position="493"/>
        <end position="558"/>
    </location>
</feature>
<feature type="domain" description="K Homology" evidence="8">
    <location>
        <begin position="860"/>
        <end position="930"/>
    </location>
</feature>
<keyword evidence="4 5" id="KW-0694">RNA-binding</keyword>
<feature type="domain" description="K Homology" evidence="8">
    <location>
        <begin position="712"/>
        <end position="782"/>
    </location>
</feature>
<evidence type="ECO:0000256" key="6">
    <source>
        <dbReference type="SAM" id="Coils"/>
    </source>
</evidence>
<evidence type="ECO:0000256" key="2">
    <source>
        <dbReference type="ARBA" id="ARBA00022490"/>
    </source>
</evidence>
<feature type="domain" description="K Homology" evidence="8">
    <location>
        <begin position="280"/>
        <end position="348"/>
    </location>
</feature>
<dbReference type="SMART" id="SM00322">
    <property type="entry name" value="KH"/>
    <property type="match status" value="14"/>
</dbReference>
<dbReference type="CDD" id="cd22407">
    <property type="entry name" value="KH-I_Vigilin_rpt3"/>
    <property type="match status" value="1"/>
</dbReference>
<feature type="region of interest" description="Disordered" evidence="7">
    <location>
        <begin position="1046"/>
        <end position="1098"/>
    </location>
</feature>
<dbReference type="InterPro" id="IPR004087">
    <property type="entry name" value="KH_dom"/>
</dbReference>
<dbReference type="eggNOG" id="KOG2208">
    <property type="taxonomic scope" value="Eukaryota"/>
</dbReference>
<organism evidence="9 10">
    <name type="scientific">Trichinella spiralis</name>
    <name type="common">Trichina worm</name>
    <dbReference type="NCBI Taxonomy" id="6334"/>
    <lineage>
        <taxon>Eukaryota</taxon>
        <taxon>Metazoa</taxon>
        <taxon>Ecdysozoa</taxon>
        <taxon>Nematoda</taxon>
        <taxon>Enoplea</taxon>
        <taxon>Dorylaimia</taxon>
        <taxon>Trichinellida</taxon>
        <taxon>Trichinellidae</taxon>
        <taxon>Trichinella</taxon>
    </lineage>
</organism>
<feature type="domain" description="K Homology" evidence="8">
    <location>
        <begin position="563"/>
        <end position="634"/>
    </location>
</feature>
<evidence type="ECO:0000256" key="3">
    <source>
        <dbReference type="ARBA" id="ARBA00022737"/>
    </source>
</evidence>
<evidence type="ECO:0000313" key="9">
    <source>
        <dbReference type="EMBL" id="KRY35704.1"/>
    </source>
</evidence>
<feature type="region of interest" description="Disordered" evidence="7">
    <location>
        <begin position="90"/>
        <end position="125"/>
    </location>
</feature>
<feature type="compositionally biased region" description="Low complexity" evidence="7">
    <location>
        <begin position="1050"/>
        <end position="1078"/>
    </location>
</feature>
<dbReference type="CDD" id="cd22412">
    <property type="entry name" value="KH-I_Vigilin_rpt9"/>
    <property type="match status" value="1"/>
</dbReference>
<dbReference type="CDD" id="cd22411">
    <property type="entry name" value="KH-I_Vigilin_rpt8"/>
    <property type="match status" value="1"/>
</dbReference>
<feature type="domain" description="K Homology" evidence="8">
    <location>
        <begin position="786"/>
        <end position="855"/>
    </location>
</feature>
<dbReference type="InterPro" id="IPR004088">
    <property type="entry name" value="KH_dom_type_1"/>
</dbReference>
<evidence type="ECO:0000259" key="8">
    <source>
        <dbReference type="SMART" id="SM00322"/>
    </source>
</evidence>
<dbReference type="Proteomes" id="UP000054776">
    <property type="component" value="Unassembled WGS sequence"/>
</dbReference>
<feature type="compositionally biased region" description="Polar residues" evidence="7">
    <location>
        <begin position="1079"/>
        <end position="1089"/>
    </location>
</feature>
<feature type="domain" description="K Homology" evidence="8">
    <location>
        <begin position="638"/>
        <end position="707"/>
    </location>
</feature>
<reference evidence="9 10" key="1">
    <citation type="submission" date="2015-01" db="EMBL/GenBank/DDBJ databases">
        <title>Evolution of Trichinella species and genotypes.</title>
        <authorList>
            <person name="Korhonen P.K."/>
            <person name="Edoardo P."/>
            <person name="Giuseppe L.R."/>
            <person name="Gasser R.B."/>
        </authorList>
    </citation>
    <scope>NUCLEOTIDE SEQUENCE [LARGE SCALE GENOMIC DNA]</scope>
    <source>
        <strain evidence="9">ISS3</strain>
    </source>
</reference>
<dbReference type="FunCoup" id="A0A0V1BFV5">
    <property type="interactions" value="1060"/>
</dbReference>
<feature type="domain" description="K Homology" evidence="8">
    <location>
        <begin position="934"/>
        <end position="1003"/>
    </location>
</feature>
<dbReference type="Pfam" id="PF24668">
    <property type="entry name" value="KH_Vigilin"/>
    <property type="match status" value="1"/>
</dbReference>
<gene>
    <name evidence="9" type="primary">HDLBP</name>
    <name evidence="9" type="ORF">T01_10847</name>
</gene>
<dbReference type="Pfam" id="PF00013">
    <property type="entry name" value="KH_1"/>
    <property type="match status" value="12"/>
</dbReference>
<dbReference type="InterPro" id="IPR057778">
    <property type="entry name" value="KH_Vigilin_N"/>
</dbReference>
<dbReference type="PANTHER" id="PTHR10627">
    <property type="entry name" value="SCP160"/>
    <property type="match status" value="1"/>
</dbReference>
<dbReference type="SUPFAM" id="SSF54791">
    <property type="entry name" value="Eukaryotic type KH-domain (KH-domain type I)"/>
    <property type="match status" value="13"/>
</dbReference>
<evidence type="ECO:0000256" key="7">
    <source>
        <dbReference type="SAM" id="MobiDB-lite"/>
    </source>
</evidence>
<name>A0A0V1BFV5_TRISP</name>
<dbReference type="CDD" id="cd22417">
    <property type="entry name" value="KH-I_Vigilin_rpt14"/>
    <property type="match status" value="1"/>
</dbReference>
<sequence>MAVVFFTVLLIPRCHSKQRRLSQLVVFDFVFSVGWLMNPDISMMYSSPSLNMVSTDSLTLNGSPMLGNTMDSLHVVTSCLGPVAQSAPAFPVAPGAEHSAQKQQQQQQQQQQQHHQQQQNQQPFIGSGTVEQNRKIVMDYEADFPKLATSTNAPGTTLSALATTPAIRSTTVTQIFQLPYEERKFRVKQDNQYGSNERNSEQIECNDIMQKTDASASDKLVFHFLLLRREISLVTRTANIVASTSIELCHNKDQSITIVVSGKRQAVEEARKLIVQQLQTQANRELRIPKQYHRMLIGKEGRRLHLLEKETDCRIVVPHRNNSSDVIKVIGPREGIEKAIHKIQIFVDEQSKLASENLIIPKIYYPWIRGPDNAVVDRIKQETGVSVHIPPPSANNEVIVVTGEKEGVYKAVAQIREIYEEKQRTCRTVTVSVAPSQHSYVMGYQRSGITEILRDTGVSVEFSADEESPEITLRGHPDQLGYAVAMVYAKASSIITARVNCPTWLHKFIIGSKGANLKAIVGDFSKVHVTFESEGFIFLEGPPQDVERVTELLKDRVAALENEMATDVVIVHPSLHGHIIGKNGLNSTCVVRIRQEFEVNVIIPDPGSHSSEVRLEGKKAGVVKAKEEIQLLAEKKENEKIRDILIDSRFHKMMIGVKGEHVRDLRQRFPNVVVNFPDQGRKSDVVSLRGPKNEVDACYGVLQQMYRELLESKHQVRVPIFKDFLKHIIGKGGSNIKKLMEETGTKIEIPSDENSNESNVILITGKKSDTAKAEKLLQKMQSELANIVTLELNIPRKLHSSLIGSGGRLIHSIGEECGGVQIKFPAENAHSDTVTVRGPKDGVDKARKVLLDLVKDREASSFTAEVKARPELFGFLIGSGGSRVKKMRESFPSVRILFPRPCDDDKETIHLIGKKNDVLNAKKQLDDWISELNRSVEIAVNIDPKWHSHFLARSRSVLRDIQEQFGGIFISFPKLASGNGRVTLKGPKECVEGAKVQLLDIVAKLESQVTEGVHIHPRHYKMLLRNRGAFVQDISHQYDVQIKFPDREQQQQQKQQQQKQQANSNNHATTNSSTANWNGTCDGNGNSDGENARASSPAVVDQPLNDLVLVTGQPDNCKKVIQLLLAEIPITEVIHVPVEFHRNLIGRQGSEIRRLMEAFTVNVHIAPPDQSLDDVVISGKATAVNQAIEAIKQHVIQLEREVKDRELKSFALQLPIPCALVPKLIGIKGREIQRLRSKYDVMISVPQQRGDDGDTEITITGYEENATNCKKEIETMVADYKSLCTQEIALDCRVHNRIIGQRGKNVKRIMEQYQVEIRFPRQADQNPNLVTVCGKVEDSVFDCIDHLRNLEEEYLQDIVDRYAYRDPMRMAEENTTAQHQPAMEIVNAPWQKTQTDDELSKPVPDMENMQEFPSMVSDLPQSQVNASVWNFKR</sequence>
<feature type="domain" description="K Homology" evidence="8">
    <location>
        <begin position="1282"/>
        <end position="1352"/>
    </location>
</feature>
<keyword evidence="10" id="KW-1185">Reference proteome</keyword>
<comment type="subcellular location">
    <subcellularLocation>
        <location evidence="1">Cytoplasm</location>
    </subcellularLocation>
</comment>
<dbReference type="EMBL" id="JYDH01000051">
    <property type="protein sequence ID" value="KRY35704.1"/>
    <property type="molecule type" value="Genomic_DNA"/>
</dbReference>
<keyword evidence="2" id="KW-0963">Cytoplasm</keyword>
<dbReference type="PANTHER" id="PTHR10627:SF31">
    <property type="entry name" value="DODECA-SATELLITE-BINDING PROTEIN 1, ISOFORM A"/>
    <property type="match status" value="1"/>
</dbReference>
<dbReference type="InterPro" id="IPR036612">
    <property type="entry name" value="KH_dom_type_1_sf"/>
</dbReference>
<dbReference type="PROSITE" id="PS50084">
    <property type="entry name" value="KH_TYPE_1"/>
    <property type="match status" value="13"/>
</dbReference>
<evidence type="ECO:0000256" key="5">
    <source>
        <dbReference type="PROSITE-ProRule" id="PRU00117"/>
    </source>
</evidence>
<keyword evidence="6" id="KW-0175">Coiled coil</keyword>
<feature type="domain" description="K Homology" evidence="8">
    <location>
        <begin position="425"/>
        <end position="492"/>
    </location>
</feature>
<feature type="compositionally biased region" description="Low complexity" evidence="7">
    <location>
        <begin position="101"/>
        <end position="122"/>
    </location>
</feature>
<dbReference type="GO" id="GO:0003729">
    <property type="term" value="F:mRNA binding"/>
    <property type="evidence" value="ECO:0007669"/>
    <property type="project" value="TreeGrafter"/>
</dbReference>
<evidence type="ECO:0000313" key="10">
    <source>
        <dbReference type="Proteomes" id="UP000054776"/>
    </source>
</evidence>
<dbReference type="CDD" id="cd22418">
    <property type="entry name" value="KH-I_Vigilin_rpt15"/>
    <property type="match status" value="1"/>
</dbReference>
<dbReference type="CDD" id="cd22409">
    <property type="entry name" value="KH-I_Vigilin_rpt5"/>
    <property type="match status" value="1"/>
</dbReference>
<feature type="domain" description="K Homology" evidence="8">
    <location>
        <begin position="352"/>
        <end position="420"/>
    </location>
</feature>
<evidence type="ECO:0000256" key="1">
    <source>
        <dbReference type="ARBA" id="ARBA00004496"/>
    </source>
</evidence>
<proteinExistence type="predicted"/>
<dbReference type="Gene3D" id="3.30.1370.10">
    <property type="entry name" value="K Homology domain, type 1"/>
    <property type="match status" value="13"/>
</dbReference>